<evidence type="ECO:0000256" key="6">
    <source>
        <dbReference type="RuleBase" id="RU361187"/>
    </source>
</evidence>
<dbReference type="InterPro" id="IPR013320">
    <property type="entry name" value="ConA-like_dom_sf"/>
</dbReference>
<gene>
    <name evidence="9" type="primary">xynB_3</name>
    <name evidence="9" type="ORF">Mal64_16580</name>
</gene>
<evidence type="ECO:0000259" key="8">
    <source>
        <dbReference type="Pfam" id="PF17851"/>
    </source>
</evidence>
<name>A0A5C5ZMU7_9BACT</name>
<dbReference type="CDD" id="cd09001">
    <property type="entry name" value="GH43_FsAxh1-like"/>
    <property type="match status" value="1"/>
</dbReference>
<organism evidence="9 10">
    <name type="scientific">Pseudobythopirellula maris</name>
    <dbReference type="NCBI Taxonomy" id="2527991"/>
    <lineage>
        <taxon>Bacteria</taxon>
        <taxon>Pseudomonadati</taxon>
        <taxon>Planctomycetota</taxon>
        <taxon>Planctomycetia</taxon>
        <taxon>Pirellulales</taxon>
        <taxon>Lacipirellulaceae</taxon>
        <taxon>Pseudobythopirellula</taxon>
    </lineage>
</organism>
<dbReference type="Gene3D" id="2.115.10.20">
    <property type="entry name" value="Glycosyl hydrolase domain, family 43"/>
    <property type="match status" value="1"/>
</dbReference>
<protein>
    <submittedName>
        <fullName evidence="9">Beta-xylosidase</fullName>
        <ecNumber evidence="9">3.2.1.37</ecNumber>
    </submittedName>
</protein>
<keyword evidence="2 6" id="KW-0378">Hydrolase</keyword>
<evidence type="ECO:0000256" key="2">
    <source>
        <dbReference type="ARBA" id="ARBA00022801"/>
    </source>
</evidence>
<dbReference type="AlphaFoldDB" id="A0A5C5ZMU7"/>
<comment type="similarity">
    <text evidence="1 6">Belongs to the glycosyl hydrolase 43 family.</text>
</comment>
<sequence precursor="true">MPATPRLLLRVTVLLCLLTGPSLAEPWVADPGDGTYRNPVLFADYSDPDVVRVGDDFYMTASSFSCVPGLPILHSRDLVEWELIGHAVDRLPERFNQPQHGNGIWAPSIRHHDGWFWIFVGDPDWGILMTKSKSPTGPWSPLHVVKEGKGLIDPCPLWDDDGRAYLVHAYANSRSGRKSIIVAREMAPDGSRLIGEEHLVIDGRNDVHPTIEGPKFYKRDGWYYILAPAGGVKPGWQLAARSKAPLGPYEVRRVLEQGTTDINGPHQGGWVSLENGEDWFLHFQDRGAYGRIVHLNPVRWVDGWPEMGVDLDGNGVGEPVETHAAPGVGADWSVADPQTSDDFDGPLGLQWQWHGNPAPDWGSVTERPGWLRLHGVEPPAGDLTEVVTQLLQKFAAPAFSATTRLEFSPAADGSSTAGLVVLGLEHAAIVVRKDDEGLRIEQFSNKVAGAGGEDRVHGSVALDPSPAEQAAVWLRVNVEPGALCRFSYSTDGESYHDLGQPFHATPGRWIGAKVGLFCLGKNAQADFDWFEVE</sequence>
<dbReference type="GO" id="GO:0005975">
    <property type="term" value="P:carbohydrate metabolic process"/>
    <property type="evidence" value="ECO:0007669"/>
    <property type="project" value="InterPro"/>
</dbReference>
<dbReference type="Proteomes" id="UP000315440">
    <property type="component" value="Unassembled WGS sequence"/>
</dbReference>
<dbReference type="PANTHER" id="PTHR42812:SF12">
    <property type="entry name" value="BETA-XYLOSIDASE-RELATED"/>
    <property type="match status" value="1"/>
</dbReference>
<dbReference type="SUPFAM" id="SSF75005">
    <property type="entry name" value="Arabinanase/levansucrase/invertase"/>
    <property type="match status" value="1"/>
</dbReference>
<dbReference type="EC" id="3.2.1.37" evidence="9"/>
<dbReference type="InterPro" id="IPR041542">
    <property type="entry name" value="GH43_C2"/>
</dbReference>
<reference evidence="9 10" key="1">
    <citation type="submission" date="2019-02" db="EMBL/GenBank/DDBJ databases">
        <title>Deep-cultivation of Planctomycetes and their phenomic and genomic characterization uncovers novel biology.</title>
        <authorList>
            <person name="Wiegand S."/>
            <person name="Jogler M."/>
            <person name="Boedeker C."/>
            <person name="Pinto D."/>
            <person name="Vollmers J."/>
            <person name="Rivas-Marin E."/>
            <person name="Kohn T."/>
            <person name="Peeters S.H."/>
            <person name="Heuer A."/>
            <person name="Rast P."/>
            <person name="Oberbeckmann S."/>
            <person name="Bunk B."/>
            <person name="Jeske O."/>
            <person name="Meyerdierks A."/>
            <person name="Storesund J.E."/>
            <person name="Kallscheuer N."/>
            <person name="Luecker S."/>
            <person name="Lage O.M."/>
            <person name="Pohl T."/>
            <person name="Merkel B.J."/>
            <person name="Hornburger P."/>
            <person name="Mueller R.-W."/>
            <person name="Bruemmer F."/>
            <person name="Labrenz M."/>
            <person name="Spormann A.M."/>
            <person name="Op Den Camp H."/>
            <person name="Overmann J."/>
            <person name="Amann R."/>
            <person name="Jetten M.S.M."/>
            <person name="Mascher T."/>
            <person name="Medema M.H."/>
            <person name="Devos D.P."/>
            <person name="Kaster A.-K."/>
            <person name="Ovreas L."/>
            <person name="Rohde M."/>
            <person name="Galperin M.Y."/>
            <person name="Jogler C."/>
        </authorList>
    </citation>
    <scope>NUCLEOTIDE SEQUENCE [LARGE SCALE GENOMIC DNA]</scope>
    <source>
        <strain evidence="9 10">Mal64</strain>
    </source>
</reference>
<keyword evidence="3 6" id="KW-0326">Glycosidase</keyword>
<feature type="site" description="Important for catalytic activity, responsible for pKa modulation of the active site Glu and correct orientation of both the proton donor and substrate" evidence="5">
    <location>
        <position position="153"/>
    </location>
</feature>
<feature type="active site" description="Proton acceptor" evidence="4">
    <location>
        <position position="47"/>
    </location>
</feature>
<dbReference type="Pfam" id="PF17851">
    <property type="entry name" value="GH43_C2"/>
    <property type="match status" value="1"/>
</dbReference>
<feature type="chain" id="PRO_5022986913" evidence="7">
    <location>
        <begin position="25"/>
        <end position="533"/>
    </location>
</feature>
<evidence type="ECO:0000256" key="1">
    <source>
        <dbReference type="ARBA" id="ARBA00009865"/>
    </source>
</evidence>
<keyword evidence="10" id="KW-1185">Reference proteome</keyword>
<proteinExistence type="inferred from homology"/>
<accession>A0A5C5ZMU7</accession>
<evidence type="ECO:0000313" key="9">
    <source>
        <dbReference type="EMBL" id="TWT88181.1"/>
    </source>
</evidence>
<evidence type="ECO:0000256" key="7">
    <source>
        <dbReference type="SAM" id="SignalP"/>
    </source>
</evidence>
<dbReference type="InterPro" id="IPR051795">
    <property type="entry name" value="Glycosyl_Hydrlase_43"/>
</dbReference>
<evidence type="ECO:0000256" key="4">
    <source>
        <dbReference type="PIRSR" id="PIRSR606710-1"/>
    </source>
</evidence>
<evidence type="ECO:0000256" key="5">
    <source>
        <dbReference type="PIRSR" id="PIRSR606710-2"/>
    </source>
</evidence>
<dbReference type="OrthoDB" id="9762066at2"/>
<dbReference type="PANTHER" id="PTHR42812">
    <property type="entry name" value="BETA-XYLOSIDASE"/>
    <property type="match status" value="1"/>
</dbReference>
<dbReference type="InterPro" id="IPR023296">
    <property type="entry name" value="Glyco_hydro_beta-prop_sf"/>
</dbReference>
<dbReference type="GO" id="GO:0009044">
    <property type="term" value="F:xylan 1,4-beta-xylosidase activity"/>
    <property type="evidence" value="ECO:0007669"/>
    <property type="project" value="UniProtKB-EC"/>
</dbReference>
<evidence type="ECO:0000256" key="3">
    <source>
        <dbReference type="ARBA" id="ARBA00023295"/>
    </source>
</evidence>
<keyword evidence="7" id="KW-0732">Signal</keyword>
<feature type="domain" description="Beta-xylosidase C-terminal Concanavalin A-like" evidence="8">
    <location>
        <begin position="340"/>
        <end position="533"/>
    </location>
</feature>
<dbReference type="InterPro" id="IPR006710">
    <property type="entry name" value="Glyco_hydro_43"/>
</dbReference>
<evidence type="ECO:0000313" key="10">
    <source>
        <dbReference type="Proteomes" id="UP000315440"/>
    </source>
</evidence>
<feature type="signal peptide" evidence="7">
    <location>
        <begin position="1"/>
        <end position="24"/>
    </location>
</feature>
<dbReference type="RefSeq" id="WP_146399019.1">
    <property type="nucleotide sequence ID" value="NZ_SJPQ01000002.1"/>
</dbReference>
<dbReference type="Pfam" id="PF04616">
    <property type="entry name" value="Glyco_hydro_43"/>
    <property type="match status" value="1"/>
</dbReference>
<dbReference type="SUPFAM" id="SSF49899">
    <property type="entry name" value="Concanavalin A-like lectins/glucanases"/>
    <property type="match status" value="1"/>
</dbReference>
<feature type="active site" description="Proton donor" evidence="4">
    <location>
        <position position="212"/>
    </location>
</feature>
<comment type="caution">
    <text evidence="9">The sequence shown here is derived from an EMBL/GenBank/DDBJ whole genome shotgun (WGS) entry which is preliminary data.</text>
</comment>
<dbReference type="EMBL" id="SJPQ01000002">
    <property type="protein sequence ID" value="TWT88181.1"/>
    <property type="molecule type" value="Genomic_DNA"/>
</dbReference>
<dbReference type="Gene3D" id="2.60.120.200">
    <property type="match status" value="1"/>
</dbReference>